<dbReference type="AlphaFoldDB" id="A0A1G8Y1Y9"/>
<name>A0A1G8Y1Y9_9EURY</name>
<protein>
    <submittedName>
        <fullName evidence="2">Uncharacterized protein</fullName>
    </submittedName>
</protein>
<evidence type="ECO:0000313" key="3">
    <source>
        <dbReference type="Proteomes" id="UP000198856"/>
    </source>
</evidence>
<evidence type="ECO:0000313" key="2">
    <source>
        <dbReference type="EMBL" id="SDJ96707.1"/>
    </source>
</evidence>
<organism evidence="2 3">
    <name type="scientific">Halovenus aranensis</name>
    <dbReference type="NCBI Taxonomy" id="890420"/>
    <lineage>
        <taxon>Archaea</taxon>
        <taxon>Methanobacteriati</taxon>
        <taxon>Methanobacteriota</taxon>
        <taxon>Stenosarchaea group</taxon>
        <taxon>Halobacteria</taxon>
        <taxon>Halobacteriales</taxon>
        <taxon>Haloarculaceae</taxon>
        <taxon>Halovenus</taxon>
    </lineage>
</organism>
<gene>
    <name evidence="2" type="ORF">SAMN05216226_11329</name>
</gene>
<dbReference type="OrthoDB" id="346026at2157"/>
<accession>A0A1G8Y1Y9</accession>
<dbReference type="EMBL" id="FNFC01000013">
    <property type="protein sequence ID" value="SDJ96707.1"/>
    <property type="molecule type" value="Genomic_DNA"/>
</dbReference>
<sequence>MPESPRSQRNLTRRRFLATGASVATAALAGCNGLPGGSKTFETAVHENSGDELSWDFPTQSEAESVGYVEIGREPTFDTDDPIASRGFHFNASVDPTLRTSWNSSPGRSRRRPPTATTSPIW</sequence>
<dbReference type="PROSITE" id="PS51318">
    <property type="entry name" value="TAT"/>
    <property type="match status" value="1"/>
</dbReference>
<keyword evidence="3" id="KW-1185">Reference proteome</keyword>
<dbReference type="PROSITE" id="PS51257">
    <property type="entry name" value="PROKAR_LIPOPROTEIN"/>
    <property type="match status" value="1"/>
</dbReference>
<dbReference type="InterPro" id="IPR006311">
    <property type="entry name" value="TAT_signal"/>
</dbReference>
<proteinExistence type="predicted"/>
<reference evidence="2 3" key="1">
    <citation type="submission" date="2016-10" db="EMBL/GenBank/DDBJ databases">
        <authorList>
            <person name="de Groot N.N."/>
        </authorList>
    </citation>
    <scope>NUCLEOTIDE SEQUENCE [LARGE SCALE GENOMIC DNA]</scope>
    <source>
        <strain evidence="2 3">IBRC-M10015</strain>
    </source>
</reference>
<feature type="region of interest" description="Disordered" evidence="1">
    <location>
        <begin position="95"/>
        <end position="122"/>
    </location>
</feature>
<dbReference type="Proteomes" id="UP000198856">
    <property type="component" value="Unassembled WGS sequence"/>
</dbReference>
<evidence type="ECO:0000256" key="1">
    <source>
        <dbReference type="SAM" id="MobiDB-lite"/>
    </source>
</evidence>
<dbReference type="RefSeq" id="WP_176765323.1">
    <property type="nucleotide sequence ID" value="NZ_FNFC01000013.1"/>
</dbReference>
<dbReference type="STRING" id="890420.SAMN05216226_11329"/>